<dbReference type="Proteomes" id="UP000006643">
    <property type="component" value="Unassembled WGS sequence"/>
</dbReference>
<reference evidence="2" key="1">
    <citation type="journal article" date="2009" name="Nature">
        <title>Genome sequence and analysis of the Irish potato famine pathogen Phytophthora infestans.</title>
        <authorList>
            <consortium name="The Broad Institute Genome Sequencing Platform"/>
            <person name="Haas B.J."/>
            <person name="Kamoun S."/>
            <person name="Zody M.C."/>
            <person name="Jiang R.H."/>
            <person name="Handsaker R.E."/>
            <person name="Cano L.M."/>
            <person name="Grabherr M."/>
            <person name="Kodira C.D."/>
            <person name="Raffaele S."/>
            <person name="Torto-Alalibo T."/>
            <person name="Bozkurt T.O."/>
            <person name="Ah-Fong A.M."/>
            <person name="Alvarado L."/>
            <person name="Anderson V.L."/>
            <person name="Armstrong M.R."/>
            <person name="Avrova A."/>
            <person name="Baxter L."/>
            <person name="Beynon J."/>
            <person name="Boevink P.C."/>
            <person name="Bollmann S.R."/>
            <person name="Bos J.I."/>
            <person name="Bulone V."/>
            <person name="Cai G."/>
            <person name="Cakir C."/>
            <person name="Carrington J.C."/>
            <person name="Chawner M."/>
            <person name="Conti L."/>
            <person name="Costanzo S."/>
            <person name="Ewan R."/>
            <person name="Fahlgren N."/>
            <person name="Fischbach M.A."/>
            <person name="Fugelstad J."/>
            <person name="Gilroy E.M."/>
            <person name="Gnerre S."/>
            <person name="Green P.J."/>
            <person name="Grenville-Briggs L.J."/>
            <person name="Griffith J."/>
            <person name="Grunwald N.J."/>
            <person name="Horn K."/>
            <person name="Horner N.R."/>
            <person name="Hu C.H."/>
            <person name="Huitema E."/>
            <person name="Jeong D.H."/>
            <person name="Jones A.M."/>
            <person name="Jones J.D."/>
            <person name="Jones R.W."/>
            <person name="Karlsson E.K."/>
            <person name="Kunjeti S.G."/>
            <person name="Lamour K."/>
            <person name="Liu Z."/>
            <person name="Ma L."/>
            <person name="Maclean D."/>
            <person name="Chibucos M.C."/>
            <person name="McDonald H."/>
            <person name="McWalters J."/>
            <person name="Meijer H.J."/>
            <person name="Morgan W."/>
            <person name="Morris P.F."/>
            <person name="Munro C.A."/>
            <person name="O'Neill K."/>
            <person name="Ospina-Giraldo M."/>
            <person name="Pinzon A."/>
            <person name="Pritchard L."/>
            <person name="Ramsahoye B."/>
            <person name="Ren Q."/>
            <person name="Restrepo S."/>
            <person name="Roy S."/>
            <person name="Sadanandom A."/>
            <person name="Savidor A."/>
            <person name="Schornack S."/>
            <person name="Schwartz D.C."/>
            <person name="Schumann U.D."/>
            <person name="Schwessinger B."/>
            <person name="Seyer L."/>
            <person name="Sharpe T."/>
            <person name="Silvar C."/>
            <person name="Song J."/>
            <person name="Studholme D.J."/>
            <person name="Sykes S."/>
            <person name="Thines M."/>
            <person name="van de Vondervoort P.J."/>
            <person name="Phuntumart V."/>
            <person name="Wawra S."/>
            <person name="Weide R."/>
            <person name="Win J."/>
            <person name="Young C."/>
            <person name="Zhou S."/>
            <person name="Fry W."/>
            <person name="Meyers B.C."/>
            <person name="van West P."/>
            <person name="Ristaino J."/>
            <person name="Govers F."/>
            <person name="Birch P.R."/>
            <person name="Whisson S.C."/>
            <person name="Judelson H.S."/>
            <person name="Nusbaum C."/>
        </authorList>
    </citation>
    <scope>NUCLEOTIDE SEQUENCE [LARGE SCALE GENOMIC DNA]</scope>
    <source>
        <strain evidence="2">T30-4</strain>
    </source>
</reference>
<proteinExistence type="predicted"/>
<dbReference type="VEuPathDB" id="FungiDB:PITG_04161"/>
<dbReference type="OrthoDB" id="88720at2759"/>
<protein>
    <submittedName>
        <fullName evidence="1">Uncharacterized protein</fullName>
    </submittedName>
</protein>
<name>D0N0P6_PHYIT</name>
<evidence type="ECO:0000313" key="1">
    <source>
        <dbReference type="EMBL" id="EEY67209.1"/>
    </source>
</evidence>
<dbReference type="HOGENOM" id="CLU_1707733_0_0_1"/>
<gene>
    <name evidence="1" type="ORF">PITG_04161</name>
</gene>
<organism evidence="1 2">
    <name type="scientific">Phytophthora infestans (strain T30-4)</name>
    <name type="common">Potato late blight agent</name>
    <dbReference type="NCBI Taxonomy" id="403677"/>
    <lineage>
        <taxon>Eukaryota</taxon>
        <taxon>Sar</taxon>
        <taxon>Stramenopiles</taxon>
        <taxon>Oomycota</taxon>
        <taxon>Peronosporomycetes</taxon>
        <taxon>Peronosporales</taxon>
        <taxon>Peronosporaceae</taxon>
        <taxon>Phytophthora</taxon>
    </lineage>
</organism>
<sequence>MVEVFMIWVDWMHSLMKIEVADEARIAGTVPSPEHACALMKLLFLVSIAVLEDYEYRFGITGRMCLKYFDAFHHSGCPCVPDASLRRTSCGDYEVRWWKKVVWSEERDPNNAWNVMWGRSRFGCRIHGATGLGQYGSATTPSVSRGELSRCTIG</sequence>
<evidence type="ECO:0000313" key="2">
    <source>
        <dbReference type="Proteomes" id="UP000006643"/>
    </source>
</evidence>
<dbReference type="InParanoid" id="D0N0P6"/>
<accession>D0N0P6</accession>
<keyword evidence="2" id="KW-1185">Reference proteome</keyword>
<dbReference type="RefSeq" id="XP_002905857.1">
    <property type="nucleotide sequence ID" value="XM_002905811.1"/>
</dbReference>
<dbReference type="KEGG" id="pif:PITG_04161"/>
<dbReference type="EMBL" id="DS028122">
    <property type="protein sequence ID" value="EEY67209.1"/>
    <property type="molecule type" value="Genomic_DNA"/>
</dbReference>
<dbReference type="GeneID" id="9479727"/>
<dbReference type="AlphaFoldDB" id="D0N0P6"/>